<dbReference type="PANTHER" id="PTHR46797:SF2">
    <property type="entry name" value="TRANSCRIPTIONAL REGULATOR"/>
    <property type="match status" value="1"/>
</dbReference>
<dbReference type="GO" id="GO:0003700">
    <property type="term" value="F:DNA-binding transcription factor activity"/>
    <property type="evidence" value="ECO:0007669"/>
    <property type="project" value="TreeGrafter"/>
</dbReference>
<evidence type="ECO:0000259" key="2">
    <source>
        <dbReference type="PROSITE" id="PS50943"/>
    </source>
</evidence>
<protein>
    <submittedName>
        <fullName evidence="3">Cupin domain-containing protein</fullName>
    </submittedName>
</protein>
<dbReference type="PROSITE" id="PS50943">
    <property type="entry name" value="HTH_CROC1"/>
    <property type="match status" value="1"/>
</dbReference>
<dbReference type="Pfam" id="PF01381">
    <property type="entry name" value="HTH_3"/>
    <property type="match status" value="1"/>
</dbReference>
<dbReference type="InterPro" id="IPR010982">
    <property type="entry name" value="Lambda_DNA-bd_dom_sf"/>
</dbReference>
<dbReference type="InterPro" id="IPR014710">
    <property type="entry name" value="RmlC-like_jellyroll"/>
</dbReference>
<proteinExistence type="predicted"/>
<dbReference type="Pfam" id="PF07883">
    <property type="entry name" value="Cupin_2"/>
    <property type="match status" value="1"/>
</dbReference>
<evidence type="ECO:0000313" key="4">
    <source>
        <dbReference type="Proteomes" id="UP000278398"/>
    </source>
</evidence>
<reference evidence="3 4" key="1">
    <citation type="submission" date="2018-12" db="EMBL/GenBank/DDBJ databases">
        <title>Mesorhizobium carbonis sp. nov., isolated from coal mine water.</title>
        <authorList>
            <person name="Xin W."/>
            <person name="Xu Z."/>
            <person name="Xiang F."/>
            <person name="Zhang J."/>
            <person name="Xi L."/>
            <person name="Liu J."/>
        </authorList>
    </citation>
    <scope>NUCLEOTIDE SEQUENCE [LARGE SCALE GENOMIC DNA]</scope>
    <source>
        <strain evidence="3 4">B2.3</strain>
    </source>
</reference>
<dbReference type="Proteomes" id="UP000278398">
    <property type="component" value="Unassembled WGS sequence"/>
</dbReference>
<dbReference type="InterPro" id="IPR011051">
    <property type="entry name" value="RmlC_Cupin_sf"/>
</dbReference>
<evidence type="ECO:0000256" key="1">
    <source>
        <dbReference type="ARBA" id="ARBA00023125"/>
    </source>
</evidence>
<dbReference type="InterPro" id="IPR013096">
    <property type="entry name" value="Cupin_2"/>
</dbReference>
<feature type="domain" description="HTH cro/C1-type" evidence="2">
    <location>
        <begin position="16"/>
        <end position="70"/>
    </location>
</feature>
<evidence type="ECO:0000313" key="3">
    <source>
        <dbReference type="EMBL" id="RST87727.1"/>
    </source>
</evidence>
<organism evidence="3 4">
    <name type="scientific">Aquibium carbonis</name>
    <dbReference type="NCBI Taxonomy" id="2495581"/>
    <lineage>
        <taxon>Bacteria</taxon>
        <taxon>Pseudomonadati</taxon>
        <taxon>Pseudomonadota</taxon>
        <taxon>Alphaproteobacteria</taxon>
        <taxon>Hyphomicrobiales</taxon>
        <taxon>Phyllobacteriaceae</taxon>
        <taxon>Aquibium</taxon>
    </lineage>
</organism>
<dbReference type="OrthoDB" id="9814751at2"/>
<keyword evidence="1" id="KW-0238">DNA-binding</keyword>
<dbReference type="SUPFAM" id="SSF47413">
    <property type="entry name" value="lambda repressor-like DNA-binding domains"/>
    <property type="match status" value="1"/>
</dbReference>
<accession>A0A429Z1Z8</accession>
<dbReference type="EMBL" id="RWKW01000012">
    <property type="protein sequence ID" value="RST87727.1"/>
    <property type="molecule type" value="Genomic_DNA"/>
</dbReference>
<dbReference type="InterPro" id="IPR001387">
    <property type="entry name" value="Cro/C1-type_HTH"/>
</dbReference>
<name>A0A429Z1Z8_9HYPH</name>
<dbReference type="CDD" id="cd02209">
    <property type="entry name" value="cupin_XRE_C"/>
    <property type="match status" value="1"/>
</dbReference>
<keyword evidence="4" id="KW-1185">Reference proteome</keyword>
<comment type="caution">
    <text evidence="3">The sequence shown here is derived from an EMBL/GenBank/DDBJ whole genome shotgun (WGS) entry which is preliminary data.</text>
</comment>
<dbReference type="CDD" id="cd00093">
    <property type="entry name" value="HTH_XRE"/>
    <property type="match status" value="1"/>
</dbReference>
<dbReference type="GO" id="GO:0003677">
    <property type="term" value="F:DNA binding"/>
    <property type="evidence" value="ECO:0007669"/>
    <property type="project" value="UniProtKB-KW"/>
</dbReference>
<dbReference type="SMART" id="SM00530">
    <property type="entry name" value="HTH_XRE"/>
    <property type="match status" value="1"/>
</dbReference>
<dbReference type="PANTHER" id="PTHR46797">
    <property type="entry name" value="HTH-TYPE TRANSCRIPTIONAL REGULATOR"/>
    <property type="match status" value="1"/>
</dbReference>
<dbReference type="Gene3D" id="1.10.260.40">
    <property type="entry name" value="lambda repressor-like DNA-binding domains"/>
    <property type="match status" value="1"/>
</dbReference>
<dbReference type="AlphaFoldDB" id="A0A429Z1Z8"/>
<gene>
    <name evidence="3" type="ORF">EJC49_03990</name>
</gene>
<dbReference type="Gene3D" id="2.60.120.10">
    <property type="entry name" value="Jelly Rolls"/>
    <property type="match status" value="1"/>
</dbReference>
<sequence length="192" mass="20936">MGDDQHQTDVAVGNRVRQLRKVRGRSLKELAVRAGLSVGFLSQIERGLSSASVRALARIAEALEVSIGDVFPSEPSSDEGHRITAGPAERKRIDLADSGASKELLTPFSRVPRLDIFMITLQPGGKSGDEAYAHSGEEAGFVMEGGIELIVDGKKHILGEGDSFRFNSNRPHQFRNAGDRPAKALWVNYREK</sequence>
<dbReference type="GO" id="GO:0005829">
    <property type="term" value="C:cytosol"/>
    <property type="evidence" value="ECO:0007669"/>
    <property type="project" value="TreeGrafter"/>
</dbReference>
<dbReference type="SUPFAM" id="SSF51182">
    <property type="entry name" value="RmlC-like cupins"/>
    <property type="match status" value="1"/>
</dbReference>
<dbReference type="InterPro" id="IPR050807">
    <property type="entry name" value="TransReg_Diox_bact_type"/>
</dbReference>